<accession>A0A0G1INB8</accession>
<dbReference type="AlphaFoldDB" id="A0A0G1INB8"/>
<sequence length="117" mass="12902">MAPYVAEIIGVITIDRGTPDEQRYTWVQKVLGTDHETDDTTSPEAIKAQNLLLDPNFLEVPEDLDPECTPPIDPIEQIQDCTIPDDEGETNVLDVRHGTGPTIAINTVSGGRLWSDF</sequence>
<reference evidence="1 2" key="1">
    <citation type="journal article" date="2015" name="Nature">
        <title>rRNA introns, odd ribosomes, and small enigmatic genomes across a large radiation of phyla.</title>
        <authorList>
            <person name="Brown C.T."/>
            <person name="Hug L.A."/>
            <person name="Thomas B.C."/>
            <person name="Sharon I."/>
            <person name="Castelle C.J."/>
            <person name="Singh A."/>
            <person name="Wilkins M.J."/>
            <person name="Williams K.H."/>
            <person name="Banfield J.F."/>
        </authorList>
    </citation>
    <scope>NUCLEOTIDE SEQUENCE [LARGE SCALE GENOMIC DNA]</scope>
</reference>
<protein>
    <submittedName>
        <fullName evidence="1">Uncharacterized protein</fullName>
    </submittedName>
</protein>
<comment type="caution">
    <text evidence="1">The sequence shown here is derived from an EMBL/GenBank/DDBJ whole genome shotgun (WGS) entry which is preliminary data.</text>
</comment>
<evidence type="ECO:0000313" key="2">
    <source>
        <dbReference type="Proteomes" id="UP000034521"/>
    </source>
</evidence>
<dbReference type="EMBL" id="LCIQ01000015">
    <property type="protein sequence ID" value="KKT60911.1"/>
    <property type="molecule type" value="Genomic_DNA"/>
</dbReference>
<evidence type="ECO:0000313" key="1">
    <source>
        <dbReference type="EMBL" id="KKT60911.1"/>
    </source>
</evidence>
<proteinExistence type="predicted"/>
<name>A0A0G1INB8_9BACT</name>
<gene>
    <name evidence="1" type="ORF">UW52_C0015G0011</name>
</gene>
<dbReference type="Proteomes" id="UP000034521">
    <property type="component" value="Unassembled WGS sequence"/>
</dbReference>
<organism evidence="1 2">
    <name type="scientific">Candidatus Gottesmanbacteria bacterium GW2011_GWA1_44_24b</name>
    <dbReference type="NCBI Taxonomy" id="1618437"/>
    <lineage>
        <taxon>Bacteria</taxon>
        <taxon>Candidatus Gottesmaniibacteriota</taxon>
    </lineage>
</organism>